<dbReference type="Gene3D" id="3.40.50.2000">
    <property type="entry name" value="Glycogen Phosphorylase B"/>
    <property type="match status" value="1"/>
</dbReference>
<reference evidence="1" key="1">
    <citation type="submission" date="2021-01" db="EMBL/GenBank/DDBJ databases">
        <authorList>
            <person name="Corre E."/>
            <person name="Pelletier E."/>
            <person name="Niang G."/>
            <person name="Scheremetjew M."/>
            <person name="Finn R."/>
            <person name="Kale V."/>
            <person name="Holt S."/>
            <person name="Cochrane G."/>
            <person name="Meng A."/>
            <person name="Brown T."/>
            <person name="Cohen L."/>
        </authorList>
    </citation>
    <scope>NUCLEOTIDE SEQUENCE</scope>
    <source>
        <strain evidence="1">CCMP1756</strain>
    </source>
</reference>
<proteinExistence type="predicted"/>
<protein>
    <recommendedName>
        <fullName evidence="2">Glycosyltransferase subfamily 4-like N-terminal domain-containing protein</fullName>
    </recommendedName>
</protein>
<accession>A0A7S3ZW30</accession>
<dbReference type="EMBL" id="HBIW01013248">
    <property type="protein sequence ID" value="CAE0695938.1"/>
    <property type="molecule type" value="Transcribed_RNA"/>
</dbReference>
<sequence>MRLLVITLEYDAFPFSGNGVYAQSLVRGLEQQPDVIVDVVCGSPEHDEEACNSKALVKIQLPRWCSLDGACSHREFRDQAIKRLDALYEGGHPQPDLVLCVDWHAQPIGAHLRWRLGGLAMVYLNFRVFSRGRPDGFLACQEFRSVDQAWLTLALSESDAALLRAFKEDADVRVLLPPLRRDLEVRARDRAPEERDFLTCVVRLSEEKEPARFVRLVERLAKKGAFDEGLIPVLVTGRAELDGRAELVERFLATHPSAQAFPFQTPDGTSPRVENYCRDLRQPERHIEQT</sequence>
<dbReference type="SUPFAM" id="SSF53756">
    <property type="entry name" value="UDP-Glycosyltransferase/glycogen phosphorylase"/>
    <property type="match status" value="1"/>
</dbReference>
<dbReference type="AlphaFoldDB" id="A0A7S3ZW30"/>
<name>A0A7S3ZW30_9STRA</name>
<organism evidence="1">
    <name type="scientific">Pelagomonas calceolata</name>
    <dbReference type="NCBI Taxonomy" id="35677"/>
    <lineage>
        <taxon>Eukaryota</taxon>
        <taxon>Sar</taxon>
        <taxon>Stramenopiles</taxon>
        <taxon>Ochrophyta</taxon>
        <taxon>Pelagophyceae</taxon>
        <taxon>Pelagomonadales</taxon>
        <taxon>Pelagomonadaceae</taxon>
        <taxon>Pelagomonas</taxon>
    </lineage>
</organism>
<evidence type="ECO:0000313" key="1">
    <source>
        <dbReference type="EMBL" id="CAE0695938.1"/>
    </source>
</evidence>
<evidence type="ECO:0008006" key="2">
    <source>
        <dbReference type="Google" id="ProtNLM"/>
    </source>
</evidence>
<gene>
    <name evidence="1" type="ORF">PCAL00307_LOCUS11374</name>
</gene>